<proteinExistence type="predicted"/>
<accession>A0A0E9PIH1</accession>
<organism evidence="1">
    <name type="scientific">Anguilla anguilla</name>
    <name type="common">European freshwater eel</name>
    <name type="synonym">Muraena anguilla</name>
    <dbReference type="NCBI Taxonomy" id="7936"/>
    <lineage>
        <taxon>Eukaryota</taxon>
        <taxon>Metazoa</taxon>
        <taxon>Chordata</taxon>
        <taxon>Craniata</taxon>
        <taxon>Vertebrata</taxon>
        <taxon>Euteleostomi</taxon>
        <taxon>Actinopterygii</taxon>
        <taxon>Neopterygii</taxon>
        <taxon>Teleostei</taxon>
        <taxon>Anguilliformes</taxon>
        <taxon>Anguillidae</taxon>
        <taxon>Anguilla</taxon>
    </lineage>
</organism>
<sequence>MGRFRLVRGSLSSLSSDPLWSIRGLWIDILK</sequence>
<reference evidence="1" key="1">
    <citation type="submission" date="2014-11" db="EMBL/GenBank/DDBJ databases">
        <authorList>
            <person name="Amaro Gonzalez C."/>
        </authorList>
    </citation>
    <scope>NUCLEOTIDE SEQUENCE</scope>
</reference>
<reference evidence="1" key="2">
    <citation type="journal article" date="2015" name="Fish Shellfish Immunol.">
        <title>Early steps in the European eel (Anguilla anguilla)-Vibrio vulnificus interaction in the gills: Role of the RtxA13 toxin.</title>
        <authorList>
            <person name="Callol A."/>
            <person name="Pajuelo D."/>
            <person name="Ebbesson L."/>
            <person name="Teles M."/>
            <person name="MacKenzie S."/>
            <person name="Amaro C."/>
        </authorList>
    </citation>
    <scope>NUCLEOTIDE SEQUENCE</scope>
</reference>
<name>A0A0E9PIH1_ANGAN</name>
<evidence type="ECO:0000313" key="1">
    <source>
        <dbReference type="EMBL" id="JAH03648.1"/>
    </source>
</evidence>
<dbReference type="EMBL" id="GBXM01104929">
    <property type="protein sequence ID" value="JAH03648.1"/>
    <property type="molecule type" value="Transcribed_RNA"/>
</dbReference>
<dbReference type="AlphaFoldDB" id="A0A0E9PIH1"/>
<protein>
    <submittedName>
        <fullName evidence="1">Uncharacterized protein</fullName>
    </submittedName>
</protein>